<feature type="transmembrane region" description="Helical" evidence="11">
    <location>
        <begin position="233"/>
        <end position="256"/>
    </location>
</feature>
<evidence type="ECO:0000256" key="11">
    <source>
        <dbReference type="SAM" id="Phobius"/>
    </source>
</evidence>
<keyword evidence="6" id="KW-0560">Oxidoreductase</keyword>
<dbReference type="InterPro" id="IPR012932">
    <property type="entry name" value="VKOR"/>
</dbReference>
<dbReference type="InterPro" id="IPR038354">
    <property type="entry name" value="VKOR_sf"/>
</dbReference>
<reference evidence="13 14" key="1">
    <citation type="submission" date="2019-04" db="EMBL/GenBank/DDBJ databases">
        <title>Isolation and identification of Cellulomonas shaoxiangyii sp. Nov. isolated from feces of the Tibetan antelopes (Pantholops hodgsonii) in the Qinghai-Tibet plateau of China.</title>
        <authorList>
            <person name="Tian Z."/>
        </authorList>
    </citation>
    <scope>NUCLEOTIDE SEQUENCE [LARGE SCALE GENOMIC DNA]</scope>
    <source>
        <strain evidence="13 14">Z28</strain>
    </source>
</reference>
<evidence type="ECO:0000256" key="8">
    <source>
        <dbReference type="ARBA" id="ARBA00023157"/>
    </source>
</evidence>
<keyword evidence="7 11" id="KW-0472">Membrane</keyword>
<feature type="region of interest" description="Disordered" evidence="10">
    <location>
        <begin position="1"/>
        <end position="60"/>
    </location>
</feature>
<feature type="transmembrane region" description="Helical" evidence="11">
    <location>
        <begin position="155"/>
        <end position="175"/>
    </location>
</feature>
<evidence type="ECO:0000256" key="4">
    <source>
        <dbReference type="ARBA" id="ARBA00022719"/>
    </source>
</evidence>
<evidence type="ECO:0000313" key="13">
    <source>
        <dbReference type="EMBL" id="QCB94313.1"/>
    </source>
</evidence>
<accession>A0A4P7SNV0</accession>
<evidence type="ECO:0000256" key="1">
    <source>
        <dbReference type="ARBA" id="ARBA00004141"/>
    </source>
</evidence>
<feature type="transmembrane region" description="Helical" evidence="11">
    <location>
        <begin position="71"/>
        <end position="94"/>
    </location>
</feature>
<evidence type="ECO:0000256" key="9">
    <source>
        <dbReference type="ARBA" id="ARBA00023284"/>
    </source>
</evidence>
<comment type="subcellular location">
    <subcellularLocation>
        <location evidence="1">Membrane</location>
        <topology evidence="1">Multi-pass membrane protein</topology>
    </subcellularLocation>
</comment>
<keyword evidence="14" id="KW-1185">Reference proteome</keyword>
<proteinExistence type="inferred from homology"/>
<evidence type="ECO:0000256" key="5">
    <source>
        <dbReference type="ARBA" id="ARBA00022989"/>
    </source>
</evidence>
<keyword evidence="9" id="KW-0676">Redox-active center</keyword>
<dbReference type="SMART" id="SM00756">
    <property type="entry name" value="VKc"/>
    <property type="match status" value="1"/>
</dbReference>
<feature type="compositionally biased region" description="Low complexity" evidence="10">
    <location>
        <begin position="20"/>
        <end position="33"/>
    </location>
</feature>
<keyword evidence="5 11" id="KW-1133">Transmembrane helix</keyword>
<organism evidence="13 14">
    <name type="scientific">Cellulomonas shaoxiangyii</name>
    <dbReference type="NCBI Taxonomy" id="2566013"/>
    <lineage>
        <taxon>Bacteria</taxon>
        <taxon>Bacillati</taxon>
        <taxon>Actinomycetota</taxon>
        <taxon>Actinomycetes</taxon>
        <taxon>Micrococcales</taxon>
        <taxon>Cellulomonadaceae</taxon>
        <taxon>Cellulomonas</taxon>
    </lineage>
</organism>
<dbReference type="Pfam" id="PF07884">
    <property type="entry name" value="VKOR"/>
    <property type="match status" value="1"/>
</dbReference>
<dbReference type="EMBL" id="CP039291">
    <property type="protein sequence ID" value="QCB94313.1"/>
    <property type="molecule type" value="Genomic_DNA"/>
</dbReference>
<dbReference type="OrthoDB" id="9783799at2"/>
<dbReference type="GO" id="GO:0016491">
    <property type="term" value="F:oxidoreductase activity"/>
    <property type="evidence" value="ECO:0007669"/>
    <property type="project" value="UniProtKB-KW"/>
</dbReference>
<protein>
    <submittedName>
        <fullName evidence="13">Vitamin K epoxide reductase family protein</fullName>
    </submittedName>
</protein>
<feature type="compositionally biased region" description="Low complexity" evidence="10">
    <location>
        <begin position="46"/>
        <end position="58"/>
    </location>
</feature>
<dbReference type="Proteomes" id="UP000296469">
    <property type="component" value="Chromosome"/>
</dbReference>
<keyword evidence="3 11" id="KW-0812">Transmembrane</keyword>
<keyword evidence="8" id="KW-1015">Disulfide bond</keyword>
<dbReference type="KEGG" id="celz:E5225_12845"/>
<evidence type="ECO:0000313" key="14">
    <source>
        <dbReference type="Proteomes" id="UP000296469"/>
    </source>
</evidence>
<comment type="similarity">
    <text evidence="2">Belongs to the VKOR family.</text>
</comment>
<evidence type="ECO:0000256" key="6">
    <source>
        <dbReference type="ARBA" id="ARBA00023002"/>
    </source>
</evidence>
<evidence type="ECO:0000256" key="10">
    <source>
        <dbReference type="SAM" id="MobiDB-lite"/>
    </source>
</evidence>
<name>A0A4P7SNV0_9CELL</name>
<keyword evidence="4" id="KW-0874">Quinone</keyword>
<evidence type="ECO:0000256" key="7">
    <source>
        <dbReference type="ARBA" id="ARBA00023136"/>
    </source>
</evidence>
<evidence type="ECO:0000256" key="2">
    <source>
        <dbReference type="ARBA" id="ARBA00006214"/>
    </source>
</evidence>
<dbReference type="Gene3D" id="1.20.1440.130">
    <property type="entry name" value="VKOR domain"/>
    <property type="match status" value="1"/>
</dbReference>
<dbReference type="GO" id="GO:0016020">
    <property type="term" value="C:membrane"/>
    <property type="evidence" value="ECO:0007669"/>
    <property type="project" value="UniProtKB-SubCell"/>
</dbReference>
<evidence type="ECO:0000259" key="12">
    <source>
        <dbReference type="SMART" id="SM00756"/>
    </source>
</evidence>
<dbReference type="GO" id="GO:0048038">
    <property type="term" value="F:quinone binding"/>
    <property type="evidence" value="ECO:0007669"/>
    <property type="project" value="UniProtKB-KW"/>
</dbReference>
<sequence>MQVPTTSAGEPRRRTPVNQPSAPTGRTATTPPGRDADDAYDELDPADLAPADPLDSGPAPLPWRRRTAIEMVVSGLIGLYASFVLSIEAVVLAGDPDADLSCDLNAVISCGTVGRSWQANLLGEHFPNAFLGIAAEAVVLTLAVAMIGGVRFPRWFMLTAQVVYTLGLVFALWLFHQAYTVIGALCPWCLLITVTTTLVWAGLTRINVRDGHLRLPGGAGPWARRFVAAGNDWFVTVAFLVLLAALVLLKYGWAILG</sequence>
<gene>
    <name evidence="13" type="ORF">E5225_12845</name>
</gene>
<feature type="domain" description="Vitamin K epoxide reductase" evidence="12">
    <location>
        <begin position="64"/>
        <end position="207"/>
    </location>
</feature>
<dbReference type="CDD" id="cd12922">
    <property type="entry name" value="VKOR_5"/>
    <property type="match status" value="1"/>
</dbReference>
<dbReference type="InterPro" id="IPR041714">
    <property type="entry name" value="VKOR_Actinobacteria"/>
</dbReference>
<evidence type="ECO:0000256" key="3">
    <source>
        <dbReference type="ARBA" id="ARBA00022692"/>
    </source>
</evidence>
<feature type="transmembrane region" description="Helical" evidence="11">
    <location>
        <begin position="181"/>
        <end position="203"/>
    </location>
</feature>
<dbReference type="AlphaFoldDB" id="A0A4P7SNV0"/>
<feature type="transmembrane region" description="Helical" evidence="11">
    <location>
        <begin position="129"/>
        <end position="148"/>
    </location>
</feature>